<dbReference type="InterPro" id="IPR035965">
    <property type="entry name" value="PAS-like_dom_sf"/>
</dbReference>
<comment type="catalytic activity">
    <reaction evidence="3">
        <text>3',3'-c-di-GMP + H2O = 5'-phosphoguanylyl(3'-&gt;5')guanosine + H(+)</text>
        <dbReference type="Rhea" id="RHEA:24902"/>
        <dbReference type="ChEBI" id="CHEBI:15377"/>
        <dbReference type="ChEBI" id="CHEBI:15378"/>
        <dbReference type="ChEBI" id="CHEBI:58754"/>
        <dbReference type="ChEBI" id="CHEBI:58805"/>
        <dbReference type="EC" id="3.1.4.52"/>
    </reaction>
    <physiologicalReaction direction="left-to-right" evidence="3">
        <dbReference type="Rhea" id="RHEA:24903"/>
    </physiologicalReaction>
</comment>
<dbReference type="InterPro" id="IPR011006">
    <property type="entry name" value="CheY-like_superfamily"/>
</dbReference>
<gene>
    <name evidence="9" type="ordered locus">Geob_3576</name>
</gene>
<proteinExistence type="predicted"/>
<dbReference type="InterPro" id="IPR052155">
    <property type="entry name" value="Biofilm_reg_signaling"/>
</dbReference>
<dbReference type="HOGENOM" id="CLU_000445_70_50_7"/>
<dbReference type="InterPro" id="IPR043128">
    <property type="entry name" value="Rev_trsase/Diguanyl_cyclase"/>
</dbReference>
<dbReference type="Gene3D" id="3.30.450.20">
    <property type="entry name" value="PAS domain"/>
    <property type="match status" value="1"/>
</dbReference>
<dbReference type="SUPFAM" id="SSF52172">
    <property type="entry name" value="CheY-like"/>
    <property type="match status" value="1"/>
</dbReference>
<dbReference type="NCBIfam" id="TIGR00229">
    <property type="entry name" value="sensory_box"/>
    <property type="match status" value="1"/>
</dbReference>
<evidence type="ECO:0000259" key="5">
    <source>
        <dbReference type="PROSITE" id="PS50110"/>
    </source>
</evidence>
<dbReference type="EMBL" id="CP001390">
    <property type="protein sequence ID" value="ACM21917.1"/>
    <property type="molecule type" value="Genomic_DNA"/>
</dbReference>
<dbReference type="Pfam" id="PF00990">
    <property type="entry name" value="GGDEF"/>
    <property type="match status" value="1"/>
</dbReference>
<dbReference type="PROSITE" id="PS50887">
    <property type="entry name" value="GGDEF"/>
    <property type="match status" value="1"/>
</dbReference>
<dbReference type="InterPro" id="IPR001633">
    <property type="entry name" value="EAL_dom"/>
</dbReference>
<feature type="domain" description="EAL" evidence="7">
    <location>
        <begin position="594"/>
        <end position="845"/>
    </location>
</feature>
<dbReference type="InterPro" id="IPR029016">
    <property type="entry name" value="GAF-like_dom_sf"/>
</dbReference>
<dbReference type="Pfam" id="PF01590">
    <property type="entry name" value="GAF"/>
    <property type="match status" value="1"/>
</dbReference>
<dbReference type="KEGG" id="geo:Geob_3576"/>
<dbReference type="PROSITE" id="PS50112">
    <property type="entry name" value="PAS"/>
    <property type="match status" value="1"/>
</dbReference>
<evidence type="ECO:0000313" key="10">
    <source>
        <dbReference type="Proteomes" id="UP000007721"/>
    </source>
</evidence>
<dbReference type="CDD" id="cd01948">
    <property type="entry name" value="EAL"/>
    <property type="match status" value="1"/>
</dbReference>
<dbReference type="STRING" id="316067.Geob_3576"/>
<protein>
    <submittedName>
        <fullName evidence="9">Response receiver sensor diguanylate cyclase/phosphodiesterase, GAF and PAS domain-containing</fullName>
    </submittedName>
</protein>
<dbReference type="InterPro" id="IPR000014">
    <property type="entry name" value="PAS"/>
</dbReference>
<dbReference type="NCBIfam" id="TIGR00254">
    <property type="entry name" value="GGDEF"/>
    <property type="match status" value="1"/>
</dbReference>
<dbReference type="CDD" id="cd01949">
    <property type="entry name" value="GGDEF"/>
    <property type="match status" value="1"/>
</dbReference>
<dbReference type="SUPFAM" id="SSF55073">
    <property type="entry name" value="Nucleotide cyclase"/>
    <property type="match status" value="1"/>
</dbReference>
<dbReference type="SUPFAM" id="SSF55781">
    <property type="entry name" value="GAF domain-like"/>
    <property type="match status" value="1"/>
</dbReference>
<dbReference type="PROSITE" id="PS50110">
    <property type="entry name" value="RESPONSE_REGULATORY"/>
    <property type="match status" value="1"/>
</dbReference>
<dbReference type="InterPro" id="IPR013656">
    <property type="entry name" value="PAS_4"/>
</dbReference>
<dbReference type="Gene3D" id="3.30.450.40">
    <property type="match status" value="1"/>
</dbReference>
<dbReference type="InterPro" id="IPR035919">
    <property type="entry name" value="EAL_sf"/>
</dbReference>
<dbReference type="Gene3D" id="3.30.70.270">
    <property type="match status" value="1"/>
</dbReference>
<dbReference type="Gene3D" id="3.40.50.2300">
    <property type="match status" value="1"/>
</dbReference>
<dbReference type="SMART" id="SM00065">
    <property type="entry name" value="GAF"/>
    <property type="match status" value="1"/>
</dbReference>
<dbReference type="CDD" id="cd00156">
    <property type="entry name" value="REC"/>
    <property type="match status" value="1"/>
</dbReference>
<keyword evidence="4" id="KW-0597">Phosphoprotein</keyword>
<dbReference type="SUPFAM" id="SSF55785">
    <property type="entry name" value="PYP-like sensor domain (PAS domain)"/>
    <property type="match status" value="1"/>
</dbReference>
<dbReference type="Pfam" id="PF00563">
    <property type="entry name" value="EAL"/>
    <property type="match status" value="1"/>
</dbReference>
<dbReference type="RefSeq" id="WP_012648645.1">
    <property type="nucleotide sequence ID" value="NC_011979.1"/>
</dbReference>
<evidence type="ECO:0000259" key="7">
    <source>
        <dbReference type="PROSITE" id="PS50883"/>
    </source>
</evidence>
<dbReference type="CDD" id="cd00130">
    <property type="entry name" value="PAS"/>
    <property type="match status" value="1"/>
</dbReference>
<evidence type="ECO:0000313" key="9">
    <source>
        <dbReference type="EMBL" id="ACM21917.1"/>
    </source>
</evidence>
<dbReference type="FunFam" id="3.30.70.270:FF:000001">
    <property type="entry name" value="Diguanylate cyclase domain protein"/>
    <property type="match status" value="1"/>
</dbReference>
<feature type="domain" description="Response regulatory" evidence="5">
    <location>
        <begin position="5"/>
        <end position="122"/>
    </location>
</feature>
<dbReference type="SMART" id="SM00091">
    <property type="entry name" value="PAS"/>
    <property type="match status" value="1"/>
</dbReference>
<evidence type="ECO:0000259" key="8">
    <source>
        <dbReference type="PROSITE" id="PS50887"/>
    </source>
</evidence>
<dbReference type="FunFam" id="3.20.20.450:FF:000001">
    <property type="entry name" value="Cyclic di-GMP phosphodiesterase yahA"/>
    <property type="match status" value="1"/>
</dbReference>
<name>B9M6C9_GEODF</name>
<keyword evidence="1" id="KW-0808">Transferase</keyword>
<dbReference type="OrthoDB" id="9777298at2"/>
<dbReference type="InterPro" id="IPR003018">
    <property type="entry name" value="GAF"/>
</dbReference>
<dbReference type="GO" id="GO:0071111">
    <property type="term" value="F:cyclic-guanylate-specific phosphodiesterase activity"/>
    <property type="evidence" value="ECO:0007669"/>
    <property type="project" value="UniProtKB-EC"/>
</dbReference>
<dbReference type="PANTHER" id="PTHR44757:SF2">
    <property type="entry name" value="BIOFILM ARCHITECTURE MAINTENANCE PROTEIN MBAA"/>
    <property type="match status" value="1"/>
</dbReference>
<reference evidence="9 10" key="1">
    <citation type="submission" date="2009-01" db="EMBL/GenBank/DDBJ databases">
        <title>Complete sequence of Geobacter sp. FRC-32.</title>
        <authorList>
            <consortium name="US DOE Joint Genome Institute"/>
            <person name="Lucas S."/>
            <person name="Copeland A."/>
            <person name="Lapidus A."/>
            <person name="Glavina del Rio T."/>
            <person name="Dalin E."/>
            <person name="Tice H."/>
            <person name="Bruce D."/>
            <person name="Goodwin L."/>
            <person name="Pitluck S."/>
            <person name="Saunders E."/>
            <person name="Brettin T."/>
            <person name="Detter J.C."/>
            <person name="Han C."/>
            <person name="Larimer F."/>
            <person name="Land M."/>
            <person name="Hauser L."/>
            <person name="Kyrpides N."/>
            <person name="Ovchinnikova G."/>
            <person name="Kostka J."/>
            <person name="Richardson P."/>
        </authorList>
    </citation>
    <scope>NUCLEOTIDE SEQUENCE [LARGE SCALE GENOMIC DNA]</scope>
    <source>
        <strain evidence="10">DSM 22248 / JCM 15807 / FRC-32</strain>
    </source>
</reference>
<organism evidence="9 10">
    <name type="scientific">Geotalea daltonii (strain DSM 22248 / JCM 15807 / FRC-32)</name>
    <name type="common">Geobacter daltonii</name>
    <dbReference type="NCBI Taxonomy" id="316067"/>
    <lineage>
        <taxon>Bacteria</taxon>
        <taxon>Pseudomonadati</taxon>
        <taxon>Thermodesulfobacteriota</taxon>
        <taxon>Desulfuromonadia</taxon>
        <taxon>Geobacterales</taxon>
        <taxon>Geobacteraceae</taxon>
        <taxon>Geotalea</taxon>
    </lineage>
</organism>
<evidence type="ECO:0000256" key="3">
    <source>
        <dbReference type="ARBA" id="ARBA00051114"/>
    </source>
</evidence>
<dbReference type="GO" id="GO:0071732">
    <property type="term" value="P:cellular response to nitric oxide"/>
    <property type="evidence" value="ECO:0007669"/>
    <property type="project" value="UniProtKB-ARBA"/>
</dbReference>
<dbReference type="eggNOG" id="COG5001">
    <property type="taxonomic scope" value="Bacteria"/>
</dbReference>
<evidence type="ECO:0000256" key="4">
    <source>
        <dbReference type="PROSITE-ProRule" id="PRU00169"/>
    </source>
</evidence>
<dbReference type="SMART" id="SM00267">
    <property type="entry name" value="GGDEF"/>
    <property type="match status" value="1"/>
</dbReference>
<accession>B9M6C9</accession>
<dbReference type="Pfam" id="PF08448">
    <property type="entry name" value="PAS_4"/>
    <property type="match status" value="1"/>
</dbReference>
<evidence type="ECO:0000256" key="1">
    <source>
        <dbReference type="ARBA" id="ARBA00022679"/>
    </source>
</evidence>
<feature type="domain" description="PAS" evidence="6">
    <location>
        <begin position="296"/>
        <end position="366"/>
    </location>
</feature>
<dbReference type="PANTHER" id="PTHR44757">
    <property type="entry name" value="DIGUANYLATE CYCLASE DGCP"/>
    <property type="match status" value="1"/>
</dbReference>
<sequence>MEKIKILLIEDNPYDLALIEEMLAEREDTRFSVKQVGRLAQGIKVLAAEQFHVVLLDLGLPDSQGLATLARIQEKNADTPVILLTGLDDEGMGLEAVEKGAQDYLIKGQFNASLLTRSIRYSIQRKRAEETIRKAKELSEAINQINELVDLSLDFQVIMERILEKAGHAIKADSAVIYQLENERWKIISSWGLPGIVIGEIYDPEEMVFSRFQLDGQQSILVTEQTNRRFINDYHIRSLIEAPLTSGDSIIGAFSLHYHNPGSWFSDSQYDFAHKVAKTLSMTLKNYLLYEERQKSEERYRYLFQNANDPIFIIDRELKFINVNRRAMDLFGYGLDEFVAMNMVDLVPEEQIPRIQGELKKMESMEALDKLSTNIRTKWGYSLNVEISSSPFVERNNVMGSIHIVRDVTESKKMEDEIRYQATHDILTGLANRMLFMDHLALSISQGHRYNEIQAVMFLDLDRFKSINDSLGHAAGDKLLQLISGRLKECVRETDTVARIGGDEYNILITQMAHPEDATAIANKILSSMNKPFAIDGHQLHVTISIGISLYPTDGEDAETLLKNADIALYHAKEQGRNNYQFYNPALNTRTLERVKMENRLRQALERHELVVLYQPQVAMDTGQVTGAEALVYWLHPELGLLSPGHFIPMAEEIGFITDIDEWVLETACAQNKAWQDEGYRSFNVTVNMSSKQFRRPDLVDQVRRVLNATGLPPRFLELEITEGTAMKDIEYTIPSLNTLTGMEVGFAIDDFGTGYSSLSCLKKLPIRKLKIDKSFIFGVNTDPNDKAIVATIIAMAHNLKLEVIAEGVEDADQLEFLHQNHCDQMQGFLYSRPIPAEDFRRLIM</sequence>
<dbReference type="GO" id="GO:0016301">
    <property type="term" value="F:kinase activity"/>
    <property type="evidence" value="ECO:0007669"/>
    <property type="project" value="UniProtKB-KW"/>
</dbReference>
<dbReference type="PROSITE" id="PS50883">
    <property type="entry name" value="EAL"/>
    <property type="match status" value="1"/>
</dbReference>
<dbReference type="GO" id="GO:0000160">
    <property type="term" value="P:phosphorelay signal transduction system"/>
    <property type="evidence" value="ECO:0007669"/>
    <property type="project" value="InterPro"/>
</dbReference>
<keyword evidence="2" id="KW-0418">Kinase</keyword>
<dbReference type="SMART" id="SM00052">
    <property type="entry name" value="EAL"/>
    <property type="match status" value="1"/>
</dbReference>
<keyword evidence="10" id="KW-1185">Reference proteome</keyword>
<dbReference type="SMART" id="SM00448">
    <property type="entry name" value="REC"/>
    <property type="match status" value="1"/>
</dbReference>
<evidence type="ECO:0000256" key="2">
    <source>
        <dbReference type="ARBA" id="ARBA00022777"/>
    </source>
</evidence>
<feature type="domain" description="GGDEF" evidence="8">
    <location>
        <begin position="452"/>
        <end position="585"/>
    </location>
</feature>
<feature type="modified residue" description="4-aspartylphosphate" evidence="4">
    <location>
        <position position="57"/>
    </location>
</feature>
<dbReference type="Proteomes" id="UP000007721">
    <property type="component" value="Chromosome"/>
</dbReference>
<dbReference type="InterPro" id="IPR001789">
    <property type="entry name" value="Sig_transdc_resp-reg_receiver"/>
</dbReference>
<dbReference type="Gene3D" id="3.20.20.450">
    <property type="entry name" value="EAL domain"/>
    <property type="match status" value="1"/>
</dbReference>
<dbReference type="InterPro" id="IPR029787">
    <property type="entry name" value="Nucleotide_cyclase"/>
</dbReference>
<evidence type="ECO:0000259" key="6">
    <source>
        <dbReference type="PROSITE" id="PS50112"/>
    </source>
</evidence>
<dbReference type="SUPFAM" id="SSF141868">
    <property type="entry name" value="EAL domain-like"/>
    <property type="match status" value="1"/>
</dbReference>
<dbReference type="InterPro" id="IPR000160">
    <property type="entry name" value="GGDEF_dom"/>
</dbReference>
<dbReference type="AlphaFoldDB" id="B9M6C9"/>
<dbReference type="Pfam" id="PF00072">
    <property type="entry name" value="Response_reg"/>
    <property type="match status" value="1"/>
</dbReference>